<dbReference type="GO" id="GO:0043418">
    <property type="term" value="P:homocysteine catabolic process"/>
    <property type="evidence" value="ECO:0007669"/>
    <property type="project" value="TreeGrafter"/>
</dbReference>
<dbReference type="PANTHER" id="PTHR10363">
    <property type="entry name" value="BLEOMYCIN HYDROLASE"/>
    <property type="match status" value="1"/>
</dbReference>
<dbReference type="SUPFAM" id="SSF54001">
    <property type="entry name" value="Cysteine proteinases"/>
    <property type="match status" value="1"/>
</dbReference>
<keyword evidence="2 4" id="KW-0378">Hydrolase</keyword>
<dbReference type="GO" id="GO:0006508">
    <property type="term" value="P:proteolysis"/>
    <property type="evidence" value="ECO:0007669"/>
    <property type="project" value="UniProtKB-KW"/>
</dbReference>
<feature type="active site" evidence="5">
    <location>
        <position position="77"/>
    </location>
</feature>
<dbReference type="EMBL" id="VGLS01000221">
    <property type="protein sequence ID" value="MBM3223910.1"/>
    <property type="molecule type" value="Genomic_DNA"/>
</dbReference>
<protein>
    <recommendedName>
        <fullName evidence="4">Aminopeptidase</fullName>
    </recommendedName>
</protein>
<keyword evidence="4" id="KW-0031">Aminopeptidase</keyword>
<dbReference type="CDD" id="cd00585">
    <property type="entry name" value="Peptidase_C1B"/>
    <property type="match status" value="1"/>
</dbReference>
<accession>A0A937W1A7</accession>
<evidence type="ECO:0000313" key="6">
    <source>
        <dbReference type="EMBL" id="MBM3223910.1"/>
    </source>
</evidence>
<evidence type="ECO:0000256" key="1">
    <source>
        <dbReference type="ARBA" id="ARBA00022670"/>
    </source>
</evidence>
<dbReference type="AlphaFoldDB" id="A0A937W1A7"/>
<keyword evidence="1 4" id="KW-0645">Protease</keyword>
<sequence length="457" mass="51720">MSTVLTDAAAAVSADQVASFEQSFRTNPAYRIAQNAVTQTSVDDIALNRDIVTGVDHSFSTVLDDWSVTNQKRSGRCWLFAGLNLCRHGAMARMNSKSFEFSQNYLLFWDKLEKANYFLEAILETADRPADERTVHWLLGNLLSDGGQWNMFVNLLHKYGAVPKSAMPETESSSNTMRMNALLKEKLREGARTLRHAIAHGASVEEARATKQAFLNILYRMLAIHLGTPPSRFDWQWHDKDRAFQRDGMLTPQEFAAKYITLPIDEYVCLVHDPRDTSPYGKTFTVQYLGNVWEGGITRYLNVDMPLLKDIAMRALADGEPVWFGCDVGKMLRRDSGIWDAQVFDYASVYDTAFTLTKAERLVHHQTQMTHAMLFTGVDVVEGTPRRWRVENSWGEENGQKGFYLMNDSWFDEYLFEIAARKSYLPAALQAALDAPPIVLPAWDPMGSLASDEVRAL</sequence>
<comment type="similarity">
    <text evidence="4">Belongs to the peptidase C1 family.</text>
</comment>
<name>A0A937W1A7_UNCTE</name>
<proteinExistence type="inferred from homology"/>
<gene>
    <name evidence="6" type="ORF">FJZ47_08930</name>
</gene>
<evidence type="ECO:0000313" key="7">
    <source>
        <dbReference type="Proteomes" id="UP000712673"/>
    </source>
</evidence>
<dbReference type="InterPro" id="IPR038765">
    <property type="entry name" value="Papain-like_cys_pep_sf"/>
</dbReference>
<dbReference type="Proteomes" id="UP000712673">
    <property type="component" value="Unassembled WGS sequence"/>
</dbReference>
<dbReference type="GO" id="GO:0005737">
    <property type="term" value="C:cytoplasm"/>
    <property type="evidence" value="ECO:0007669"/>
    <property type="project" value="TreeGrafter"/>
</dbReference>
<feature type="active site" evidence="5">
    <location>
        <position position="371"/>
    </location>
</feature>
<dbReference type="GO" id="GO:0070005">
    <property type="term" value="F:cysteine-type aminopeptidase activity"/>
    <property type="evidence" value="ECO:0007669"/>
    <property type="project" value="InterPro"/>
</dbReference>
<keyword evidence="3 4" id="KW-0788">Thiol protease</keyword>
<evidence type="ECO:0000256" key="4">
    <source>
        <dbReference type="PIRNR" id="PIRNR005700"/>
    </source>
</evidence>
<comment type="caution">
    <text evidence="6">The sequence shown here is derived from an EMBL/GenBank/DDBJ whole genome shotgun (WGS) entry which is preliminary data.</text>
</comment>
<dbReference type="PROSITE" id="PS00139">
    <property type="entry name" value="THIOL_PROTEASE_CYS"/>
    <property type="match status" value="1"/>
</dbReference>
<dbReference type="InterPro" id="IPR004134">
    <property type="entry name" value="Peptidase_C1B"/>
</dbReference>
<dbReference type="InterPro" id="IPR000169">
    <property type="entry name" value="Pept_cys_AS"/>
</dbReference>
<dbReference type="Gene3D" id="3.90.70.10">
    <property type="entry name" value="Cysteine proteinases"/>
    <property type="match status" value="1"/>
</dbReference>
<evidence type="ECO:0000256" key="3">
    <source>
        <dbReference type="ARBA" id="ARBA00022807"/>
    </source>
</evidence>
<evidence type="ECO:0000256" key="5">
    <source>
        <dbReference type="PIRSR" id="PIRSR005700-1"/>
    </source>
</evidence>
<dbReference type="Pfam" id="PF03051">
    <property type="entry name" value="Peptidase_C1_2"/>
    <property type="match status" value="1"/>
</dbReference>
<dbReference type="GO" id="GO:0009636">
    <property type="term" value="P:response to toxic substance"/>
    <property type="evidence" value="ECO:0007669"/>
    <property type="project" value="TreeGrafter"/>
</dbReference>
<evidence type="ECO:0000256" key="2">
    <source>
        <dbReference type="ARBA" id="ARBA00022801"/>
    </source>
</evidence>
<reference evidence="6" key="1">
    <citation type="submission" date="2019-03" db="EMBL/GenBank/DDBJ databases">
        <title>Lake Tanganyika Metagenome-Assembled Genomes (MAGs).</title>
        <authorList>
            <person name="Tran P."/>
        </authorList>
    </citation>
    <scope>NUCLEOTIDE SEQUENCE</scope>
    <source>
        <strain evidence="6">K_DeepCast_65m_m2_066</strain>
    </source>
</reference>
<feature type="active site" evidence="5">
    <location>
        <position position="392"/>
    </location>
</feature>
<organism evidence="6 7">
    <name type="scientific">Tectimicrobiota bacterium</name>
    <dbReference type="NCBI Taxonomy" id="2528274"/>
    <lineage>
        <taxon>Bacteria</taxon>
        <taxon>Pseudomonadati</taxon>
        <taxon>Nitrospinota/Tectimicrobiota group</taxon>
        <taxon>Candidatus Tectimicrobiota</taxon>
    </lineage>
</organism>
<dbReference type="PIRSF" id="PIRSF005700">
    <property type="entry name" value="PepC"/>
    <property type="match status" value="1"/>
</dbReference>
<dbReference type="PANTHER" id="PTHR10363:SF2">
    <property type="entry name" value="BLEOMYCIN HYDROLASE"/>
    <property type="match status" value="1"/>
</dbReference>